<evidence type="ECO:0000256" key="2">
    <source>
        <dbReference type="ARBA" id="ARBA00004749"/>
    </source>
</evidence>
<dbReference type="PRINTS" id="PR00420">
    <property type="entry name" value="RNGMNOXGNASE"/>
</dbReference>
<comment type="pathway">
    <text evidence="2">Cofactor biosynthesis; ubiquinone biosynthesis.</text>
</comment>
<dbReference type="InterPro" id="IPR002938">
    <property type="entry name" value="FAD-bd"/>
</dbReference>
<dbReference type="EMBL" id="BOPV01000001">
    <property type="protein sequence ID" value="GIL41022.1"/>
    <property type="molecule type" value="Genomic_DNA"/>
</dbReference>
<comment type="cofactor">
    <cofactor evidence="1">
        <name>FAD</name>
        <dbReference type="ChEBI" id="CHEBI:57692"/>
    </cofactor>
</comment>
<dbReference type="RefSeq" id="WP_420244324.1">
    <property type="nucleotide sequence ID" value="NZ_BOPV01000001.1"/>
</dbReference>
<comment type="caution">
    <text evidence="9">The sequence shown here is derived from an EMBL/GenBank/DDBJ whole genome shotgun (WGS) entry which is preliminary data.</text>
</comment>
<dbReference type="InterPro" id="IPR018168">
    <property type="entry name" value="Ubi_Hdrlase_CS"/>
</dbReference>
<keyword evidence="7" id="KW-0503">Monooxygenase</keyword>
<dbReference type="SUPFAM" id="SSF51905">
    <property type="entry name" value="FAD/NAD(P)-binding domain"/>
    <property type="match status" value="1"/>
</dbReference>
<evidence type="ECO:0000256" key="6">
    <source>
        <dbReference type="ARBA" id="ARBA00023002"/>
    </source>
</evidence>
<evidence type="ECO:0000259" key="8">
    <source>
        <dbReference type="Pfam" id="PF01494"/>
    </source>
</evidence>
<sequence length="420" mass="45221">MTSEKTTDDVLIVGGGLAGLSLAASLGHAGLRVAVADRDAPATQLDEAFDGRTTAIAFGSQRLLTEIGVWSRLEADAEPIREIRVADGGSSLFLHFDHREVAPITGNAAPFGWIVENRRLRRALFERCAELPKVTHLAPMAVEDHAVEGETVTARLADGSTRRARLLVGADGRTSPTRERAGIATIGWPYRQTAIVCVAGHEKPHNGIAVEHFLAPGPFAILPMTDAPDGTHRSSIVWTERPETVEPLLAADQATFDAELQRRFGPHLGAVRTLGRRFSYPLSLLQARRFTAPRLALVGEAAHAIHPIAGQGLNLGMRDIAALAELIVDHARLGLDIGSPALLQDYARRRRVDALALSAATDVLDRLFSNDIPPIAAARRIGLAAVGQVPSLKRFFMRYAMGQRAGAGLDLPRLVRGEKL</sequence>
<keyword evidence="10" id="KW-1185">Reference proteome</keyword>
<dbReference type="PANTHER" id="PTHR43876:SF7">
    <property type="entry name" value="UBIQUINONE BIOSYNTHESIS MONOOXYGENASE COQ6, MITOCHONDRIAL"/>
    <property type="match status" value="1"/>
</dbReference>
<dbReference type="FunFam" id="3.50.50.60:FF:000021">
    <property type="entry name" value="Ubiquinone biosynthesis monooxygenase COQ6"/>
    <property type="match status" value="1"/>
</dbReference>
<dbReference type="PROSITE" id="PS01304">
    <property type="entry name" value="UBIH"/>
    <property type="match status" value="1"/>
</dbReference>
<dbReference type="InterPro" id="IPR051205">
    <property type="entry name" value="UbiH/COQ6_monooxygenase"/>
</dbReference>
<dbReference type="Gene3D" id="3.50.50.60">
    <property type="entry name" value="FAD/NAD(P)-binding domain"/>
    <property type="match status" value="2"/>
</dbReference>
<dbReference type="NCBIfam" id="TIGR01988">
    <property type="entry name" value="Ubi-OHases"/>
    <property type="match status" value="1"/>
</dbReference>
<dbReference type="PANTHER" id="PTHR43876">
    <property type="entry name" value="UBIQUINONE BIOSYNTHESIS MONOOXYGENASE COQ6, MITOCHONDRIAL"/>
    <property type="match status" value="1"/>
</dbReference>
<evidence type="ECO:0000256" key="5">
    <source>
        <dbReference type="ARBA" id="ARBA00022827"/>
    </source>
</evidence>
<proteinExistence type="inferred from homology"/>
<dbReference type="GO" id="GO:0016705">
    <property type="term" value="F:oxidoreductase activity, acting on paired donors, with incorporation or reduction of molecular oxygen"/>
    <property type="evidence" value="ECO:0007669"/>
    <property type="project" value="InterPro"/>
</dbReference>
<protein>
    <submittedName>
        <fullName evidence="9">2-octaprenyl-3-methyl-6-methoxy-1,4-benzoquinol hydroxylase</fullName>
    </submittedName>
</protein>
<evidence type="ECO:0000256" key="1">
    <source>
        <dbReference type="ARBA" id="ARBA00001974"/>
    </source>
</evidence>
<evidence type="ECO:0000256" key="7">
    <source>
        <dbReference type="ARBA" id="ARBA00023033"/>
    </source>
</evidence>
<dbReference type="Pfam" id="PF01494">
    <property type="entry name" value="FAD_binding_3"/>
    <property type="match status" value="1"/>
</dbReference>
<evidence type="ECO:0000313" key="9">
    <source>
        <dbReference type="EMBL" id="GIL41022.1"/>
    </source>
</evidence>
<keyword evidence="4" id="KW-0285">Flavoprotein</keyword>
<evidence type="ECO:0000256" key="4">
    <source>
        <dbReference type="ARBA" id="ARBA00022630"/>
    </source>
</evidence>
<keyword evidence="6" id="KW-0560">Oxidoreductase</keyword>
<gene>
    <name evidence="9" type="ORF">TMPK1_32590</name>
</gene>
<organism evidence="9 10">
    <name type="scientific">Roseiterribacter gracilis</name>
    <dbReference type="NCBI Taxonomy" id="2812848"/>
    <lineage>
        <taxon>Bacteria</taxon>
        <taxon>Pseudomonadati</taxon>
        <taxon>Pseudomonadota</taxon>
        <taxon>Alphaproteobacteria</taxon>
        <taxon>Rhodospirillales</taxon>
        <taxon>Roseiterribacteraceae</taxon>
        <taxon>Roseiterribacter</taxon>
    </lineage>
</organism>
<dbReference type="GO" id="GO:0110142">
    <property type="term" value="C:ubiquinone biosynthesis complex"/>
    <property type="evidence" value="ECO:0007669"/>
    <property type="project" value="UniProtKB-ARBA"/>
</dbReference>
<comment type="similarity">
    <text evidence="3">Belongs to the UbiH/COQ6 family.</text>
</comment>
<dbReference type="GO" id="GO:0071949">
    <property type="term" value="F:FAD binding"/>
    <property type="evidence" value="ECO:0007669"/>
    <property type="project" value="InterPro"/>
</dbReference>
<dbReference type="GO" id="GO:0004497">
    <property type="term" value="F:monooxygenase activity"/>
    <property type="evidence" value="ECO:0007669"/>
    <property type="project" value="UniProtKB-KW"/>
</dbReference>
<dbReference type="InterPro" id="IPR036188">
    <property type="entry name" value="FAD/NAD-bd_sf"/>
</dbReference>
<name>A0A8S8XGC7_9PROT</name>
<evidence type="ECO:0000256" key="3">
    <source>
        <dbReference type="ARBA" id="ARBA00005349"/>
    </source>
</evidence>
<evidence type="ECO:0000313" key="10">
    <source>
        <dbReference type="Proteomes" id="UP000681075"/>
    </source>
</evidence>
<dbReference type="AlphaFoldDB" id="A0A8S8XGC7"/>
<dbReference type="Proteomes" id="UP000681075">
    <property type="component" value="Unassembled WGS sequence"/>
</dbReference>
<dbReference type="InterPro" id="IPR010971">
    <property type="entry name" value="UbiH/COQ6"/>
</dbReference>
<feature type="domain" description="FAD-binding" evidence="8">
    <location>
        <begin position="9"/>
        <end position="352"/>
    </location>
</feature>
<reference evidence="9" key="1">
    <citation type="submission" date="2021-02" db="EMBL/GenBank/DDBJ databases">
        <title>Genome sequence of Rhodospirillales sp. strain TMPK1 isolated from soil.</title>
        <authorList>
            <person name="Nakai R."/>
            <person name="Kusada H."/>
            <person name="Tamaki H."/>
        </authorList>
    </citation>
    <scope>NUCLEOTIDE SEQUENCE</scope>
    <source>
        <strain evidence="9">TMPK1</strain>
    </source>
</reference>
<keyword evidence="5" id="KW-0274">FAD</keyword>
<dbReference type="GO" id="GO:0006744">
    <property type="term" value="P:ubiquinone biosynthetic process"/>
    <property type="evidence" value="ECO:0007669"/>
    <property type="project" value="InterPro"/>
</dbReference>
<accession>A0A8S8XGC7</accession>